<protein>
    <submittedName>
        <fullName evidence="2">Uncharacterized protein</fullName>
    </submittedName>
</protein>
<feature type="region of interest" description="Disordered" evidence="1">
    <location>
        <begin position="331"/>
        <end position="376"/>
    </location>
</feature>
<feature type="compositionally biased region" description="Acidic residues" evidence="1">
    <location>
        <begin position="249"/>
        <end position="258"/>
    </location>
</feature>
<reference evidence="2" key="1">
    <citation type="journal article" date="2019" name="Sci. Rep.">
        <title>Draft genome of Tanacetum cinerariifolium, the natural source of mosquito coil.</title>
        <authorList>
            <person name="Yamashiro T."/>
            <person name="Shiraishi A."/>
            <person name="Satake H."/>
            <person name="Nakayama K."/>
        </authorList>
    </citation>
    <scope>NUCLEOTIDE SEQUENCE</scope>
</reference>
<feature type="compositionally biased region" description="Polar residues" evidence="1">
    <location>
        <begin position="188"/>
        <end position="198"/>
    </location>
</feature>
<feature type="region of interest" description="Disordered" evidence="1">
    <location>
        <begin position="188"/>
        <end position="277"/>
    </location>
</feature>
<feature type="region of interest" description="Disordered" evidence="1">
    <location>
        <begin position="564"/>
        <end position="597"/>
    </location>
</feature>
<accession>A0A6L2KX93</accession>
<sequence>MFKICPKLPGKIFEEPPSEEEILSFIRELGHTDLVFQVEKKNSKKNNDMYYPRFTKVIVNYFMAKHPAILRRNKMFWHYARDEFIFTTTPKPKSIKKKADSKSSLKIKPTQASKRKRIKTSAKEDKPIKMKQSVTKSKGLTMLSKAALSEAGQMKLATERSKKEFHISHTSGSGDGVDILSKVLDEQQQTVSENVSGETKSEDDEDDFVYLNLSTYNANDLEEKDEREKANNNDEVSFDQKVSTPPDYEILDEEDNEKDDDKVMRGEQEDEKDEEVYKDLNLNLDRQDAEMTEAQINQETKEVYVTLTTELSVVQQQSSSVSSDLVSKFINPTSDTGKEESSKKETQKESKSISFSKGASRSQPQSSSKSSQLEDHGLRVDDLEEPFHQEFNTRNDDVSPVRKLAQAPGTISLFNEFLATPIDFSTFIMNQLKIHNLTQDVLIDPTYDLMKGTYKSVVELEYHLEKVLKATYDQLDWHNPEGRPDSTLNHVRTALNDIATGIQMEYQPKKNEANKTSKELGTWIAFGGNTRDLDTDKILTIHEIGYQKGIQTVETALQFLTTVSEGSSDGGKNFGDDVRSSRHKEALEDSAGRHRRN</sequence>
<feature type="compositionally biased region" description="Basic and acidic residues" evidence="1">
    <location>
        <begin position="336"/>
        <end position="351"/>
    </location>
</feature>
<feature type="compositionally biased region" description="Low complexity" evidence="1">
    <location>
        <begin position="360"/>
        <end position="371"/>
    </location>
</feature>
<proteinExistence type="predicted"/>
<feature type="region of interest" description="Disordered" evidence="1">
    <location>
        <begin position="93"/>
        <end position="134"/>
    </location>
</feature>
<name>A0A6L2KX93_TANCI</name>
<gene>
    <name evidence="2" type="ORF">Tci_025090</name>
</gene>
<feature type="compositionally biased region" description="Basic and acidic residues" evidence="1">
    <location>
        <begin position="574"/>
        <end position="597"/>
    </location>
</feature>
<dbReference type="EMBL" id="BKCJ010003122">
    <property type="protein sequence ID" value="GEU53112.1"/>
    <property type="molecule type" value="Genomic_DNA"/>
</dbReference>
<organism evidence="2">
    <name type="scientific">Tanacetum cinerariifolium</name>
    <name type="common">Dalmatian daisy</name>
    <name type="synonym">Chrysanthemum cinerariifolium</name>
    <dbReference type="NCBI Taxonomy" id="118510"/>
    <lineage>
        <taxon>Eukaryota</taxon>
        <taxon>Viridiplantae</taxon>
        <taxon>Streptophyta</taxon>
        <taxon>Embryophyta</taxon>
        <taxon>Tracheophyta</taxon>
        <taxon>Spermatophyta</taxon>
        <taxon>Magnoliopsida</taxon>
        <taxon>eudicotyledons</taxon>
        <taxon>Gunneridae</taxon>
        <taxon>Pentapetalae</taxon>
        <taxon>asterids</taxon>
        <taxon>campanulids</taxon>
        <taxon>Asterales</taxon>
        <taxon>Asteraceae</taxon>
        <taxon>Asteroideae</taxon>
        <taxon>Anthemideae</taxon>
        <taxon>Anthemidinae</taxon>
        <taxon>Tanacetum</taxon>
    </lineage>
</organism>
<dbReference type="AlphaFoldDB" id="A0A6L2KX93"/>
<comment type="caution">
    <text evidence="2">The sequence shown here is derived from an EMBL/GenBank/DDBJ whole genome shotgun (WGS) entry which is preliminary data.</text>
</comment>
<evidence type="ECO:0000256" key="1">
    <source>
        <dbReference type="SAM" id="MobiDB-lite"/>
    </source>
</evidence>
<evidence type="ECO:0000313" key="2">
    <source>
        <dbReference type="EMBL" id="GEU53112.1"/>
    </source>
</evidence>